<comment type="similarity">
    <text evidence="2">Belongs to the translokin family.</text>
</comment>
<evidence type="ECO:0000256" key="3">
    <source>
        <dbReference type="ARBA" id="ARBA00022490"/>
    </source>
</evidence>
<evidence type="ECO:0000256" key="1">
    <source>
        <dbReference type="ARBA" id="ARBA00004300"/>
    </source>
</evidence>
<dbReference type="InterPro" id="IPR051756">
    <property type="entry name" value="Centrosomal_MT-associated"/>
</dbReference>
<dbReference type="Ensembl" id="ENSTNIT00000015447.1">
    <property type="protein sequence ID" value="ENSTNIP00000015243.1"/>
    <property type="gene ID" value="ENSTNIG00000012276.1"/>
</dbReference>
<protein>
    <recommendedName>
        <fullName evidence="7">Centrosomal protein 57kDa-like protein 1</fullName>
    </recommendedName>
    <alternativeName>
        <fullName evidence="8">Cep57-related protein</fullName>
    </alternativeName>
</protein>
<dbReference type="GO" id="GO:0043015">
    <property type="term" value="F:gamma-tubulin binding"/>
    <property type="evidence" value="ECO:0007669"/>
    <property type="project" value="InterPro"/>
</dbReference>
<dbReference type="AlphaFoldDB" id="H3D405"/>
<name>H3D405_TETNG</name>
<evidence type="ECO:0000256" key="10">
    <source>
        <dbReference type="SAM" id="MobiDB-lite"/>
    </source>
</evidence>
<dbReference type="Proteomes" id="UP000007303">
    <property type="component" value="Unassembled WGS sequence"/>
</dbReference>
<dbReference type="GO" id="GO:0005813">
    <property type="term" value="C:centrosome"/>
    <property type="evidence" value="ECO:0007669"/>
    <property type="project" value="UniProtKB-SubCell"/>
</dbReference>
<dbReference type="GeneTree" id="ENSGT00530000063695"/>
<comment type="subcellular location">
    <subcellularLocation>
        <location evidence="1">Cytoplasm</location>
        <location evidence="1">Cytoskeleton</location>
        <location evidence="1">Microtubule organizing center</location>
        <location evidence="1">Centrosome</location>
    </subcellularLocation>
</comment>
<keyword evidence="14" id="KW-1185">Reference proteome</keyword>
<evidence type="ECO:0000256" key="2">
    <source>
        <dbReference type="ARBA" id="ARBA00008179"/>
    </source>
</evidence>
<dbReference type="PANTHER" id="PTHR19336:SF10">
    <property type="entry name" value="CENTROSOMAL PROTEIN CEP57L1"/>
    <property type="match status" value="1"/>
</dbReference>
<dbReference type="GO" id="GO:0005874">
    <property type="term" value="C:microtubule"/>
    <property type="evidence" value="ECO:0007669"/>
    <property type="project" value="UniProtKB-KW"/>
</dbReference>
<reference evidence="13" key="2">
    <citation type="submission" date="2025-08" db="UniProtKB">
        <authorList>
            <consortium name="Ensembl"/>
        </authorList>
    </citation>
    <scope>IDENTIFICATION</scope>
</reference>
<feature type="compositionally biased region" description="Polar residues" evidence="10">
    <location>
        <begin position="79"/>
        <end position="95"/>
    </location>
</feature>
<proteinExistence type="inferred from homology"/>
<feature type="region of interest" description="Disordered" evidence="10">
    <location>
        <begin position="72"/>
        <end position="95"/>
    </location>
</feature>
<sequence>DSPSKDSFIGSYYQPPVMITPTPGHLGSPANAFSTQPPPSSPPASSTSKGIDGTAFVNALKNLQQKIDQMELEKKQAKAKNQQLSHRVTNHQPVSSPYVEAALPTAGQPGPDGWNQEEYTLKLQSVEAQCKILEKQFNYMRKMVEIGNKERKAVAEKQSLLPNLQPSSSDVKSQGKKLERLEIEYSKLSRTQALADTKLAILEEKLQKETCQRLLVQEKAERLQRELDTSLRSPAWVKTEEKKTQTPRTAKNPPQQCQVVLLGQLKNKKMPFVAGKSTSPSHSVHANVQSVLHMMKHHQPWLCEQVSALHAPAGAIRRNLSGEFSSKPARKPQAGDQSLDSLSDLLLALQDELGQMSFEHQDLLRQLGVVQNREEKEDLKLELESLVSRMEEKGAQITKLRKHWQMVQKLMQGQRGQEVARRNALRPSAASPVKMKRTGRKEGPVQNNLQLLRETQKFRNNLREDDVSWDM</sequence>
<feature type="region of interest" description="Disordered" evidence="10">
    <location>
        <begin position="1"/>
        <end position="53"/>
    </location>
</feature>
<evidence type="ECO:0000313" key="13">
    <source>
        <dbReference type="Ensembl" id="ENSTNIP00000015243.1"/>
    </source>
</evidence>
<evidence type="ECO:0000256" key="4">
    <source>
        <dbReference type="ARBA" id="ARBA00022701"/>
    </source>
</evidence>
<evidence type="ECO:0000259" key="11">
    <source>
        <dbReference type="Pfam" id="PF06657"/>
    </source>
</evidence>
<dbReference type="GO" id="GO:0008017">
    <property type="term" value="F:microtubule binding"/>
    <property type="evidence" value="ECO:0007669"/>
    <property type="project" value="InterPro"/>
</dbReference>
<dbReference type="InParanoid" id="H3D405"/>
<evidence type="ECO:0000256" key="6">
    <source>
        <dbReference type="ARBA" id="ARBA00023212"/>
    </source>
</evidence>
<evidence type="ECO:0000256" key="5">
    <source>
        <dbReference type="ARBA" id="ARBA00023054"/>
    </source>
</evidence>
<feature type="domain" description="Cep57 centrosome microtubule-binding" evidence="11">
    <location>
        <begin position="339"/>
        <end position="403"/>
    </location>
</feature>
<reference evidence="13" key="3">
    <citation type="submission" date="2025-09" db="UniProtKB">
        <authorList>
            <consortium name="Ensembl"/>
        </authorList>
    </citation>
    <scope>IDENTIFICATION</scope>
</reference>
<feature type="coiled-coil region" evidence="9">
    <location>
        <begin position="171"/>
        <end position="226"/>
    </location>
</feature>
<keyword evidence="5 9" id="KW-0175">Coiled coil</keyword>
<dbReference type="Pfam" id="PF14073">
    <property type="entry name" value="Cep57_CLD"/>
    <property type="match status" value="1"/>
</dbReference>
<feature type="domain" description="Cep57 centrosome localisation" evidence="12">
    <location>
        <begin position="55"/>
        <end position="232"/>
    </location>
</feature>
<organism evidence="13 14">
    <name type="scientific">Tetraodon nigroviridis</name>
    <name type="common">Spotted green pufferfish</name>
    <name type="synonym">Chelonodon nigroviridis</name>
    <dbReference type="NCBI Taxonomy" id="99883"/>
    <lineage>
        <taxon>Eukaryota</taxon>
        <taxon>Metazoa</taxon>
        <taxon>Chordata</taxon>
        <taxon>Craniata</taxon>
        <taxon>Vertebrata</taxon>
        <taxon>Euteleostomi</taxon>
        <taxon>Actinopterygii</taxon>
        <taxon>Neopterygii</taxon>
        <taxon>Teleostei</taxon>
        <taxon>Neoteleostei</taxon>
        <taxon>Acanthomorphata</taxon>
        <taxon>Eupercaria</taxon>
        <taxon>Tetraodontiformes</taxon>
        <taxon>Tetradontoidea</taxon>
        <taxon>Tetraodontidae</taxon>
        <taxon>Tetraodon</taxon>
    </lineage>
</organism>
<feature type="coiled-coil region" evidence="9">
    <location>
        <begin position="369"/>
        <end position="396"/>
    </location>
</feature>
<evidence type="ECO:0000259" key="12">
    <source>
        <dbReference type="Pfam" id="PF14073"/>
    </source>
</evidence>
<dbReference type="Gene3D" id="1.20.58.90">
    <property type="match status" value="1"/>
</dbReference>
<evidence type="ECO:0000256" key="8">
    <source>
        <dbReference type="ARBA" id="ARBA00042578"/>
    </source>
</evidence>
<dbReference type="OMA" id="METYHDQ"/>
<keyword evidence="4" id="KW-0493">Microtubule</keyword>
<dbReference type="Pfam" id="PF06657">
    <property type="entry name" value="Cep57_MT_bd"/>
    <property type="match status" value="1"/>
</dbReference>
<evidence type="ECO:0000313" key="14">
    <source>
        <dbReference type="Proteomes" id="UP000007303"/>
    </source>
</evidence>
<evidence type="ECO:0000256" key="9">
    <source>
        <dbReference type="SAM" id="Coils"/>
    </source>
</evidence>
<reference evidence="14" key="1">
    <citation type="journal article" date="2004" name="Nature">
        <title>Genome duplication in the teleost fish Tetraodon nigroviridis reveals the early vertebrate proto-karyotype.</title>
        <authorList>
            <person name="Jaillon O."/>
            <person name="Aury J.-M."/>
            <person name="Brunet F."/>
            <person name="Petit J.-L."/>
            <person name="Stange-Thomann N."/>
            <person name="Mauceli E."/>
            <person name="Bouneau L."/>
            <person name="Fischer C."/>
            <person name="Ozouf-Costaz C."/>
            <person name="Bernot A."/>
            <person name="Nicaud S."/>
            <person name="Jaffe D."/>
            <person name="Fisher S."/>
            <person name="Lutfalla G."/>
            <person name="Dossat C."/>
            <person name="Segurens B."/>
            <person name="Dasilva C."/>
            <person name="Salanoubat M."/>
            <person name="Levy M."/>
            <person name="Boudet N."/>
            <person name="Castellano S."/>
            <person name="Anthouard V."/>
            <person name="Jubin C."/>
            <person name="Castelli V."/>
            <person name="Katinka M."/>
            <person name="Vacherie B."/>
            <person name="Biemont C."/>
            <person name="Skalli Z."/>
            <person name="Cattolico L."/>
            <person name="Poulain J."/>
            <person name="De Berardinis V."/>
            <person name="Cruaud C."/>
            <person name="Duprat S."/>
            <person name="Brottier P."/>
            <person name="Coutanceau J.-P."/>
            <person name="Gouzy J."/>
            <person name="Parra G."/>
            <person name="Lardier G."/>
            <person name="Chapple C."/>
            <person name="McKernan K.J."/>
            <person name="McEwan P."/>
            <person name="Bosak S."/>
            <person name="Kellis M."/>
            <person name="Volff J.-N."/>
            <person name="Guigo R."/>
            <person name="Zody M.C."/>
            <person name="Mesirov J."/>
            <person name="Lindblad-Toh K."/>
            <person name="Birren B."/>
            <person name="Nusbaum C."/>
            <person name="Kahn D."/>
            <person name="Robinson-Rechavi M."/>
            <person name="Laudet V."/>
            <person name="Schachter V."/>
            <person name="Quetier F."/>
            <person name="Saurin W."/>
            <person name="Scarpelli C."/>
            <person name="Wincker P."/>
            <person name="Lander E.S."/>
            <person name="Weissenbach J."/>
            <person name="Roest Crollius H."/>
        </authorList>
    </citation>
    <scope>NUCLEOTIDE SEQUENCE [LARGE SCALE GENOMIC DNA]</scope>
</reference>
<keyword evidence="3" id="KW-0963">Cytoplasm</keyword>
<keyword evidence="6" id="KW-0206">Cytoskeleton</keyword>
<accession>H3D405</accession>
<feature type="region of interest" description="Disordered" evidence="10">
    <location>
        <begin position="413"/>
        <end position="441"/>
    </location>
</feature>
<dbReference type="HOGENOM" id="CLU_034321_0_0_1"/>
<dbReference type="PANTHER" id="PTHR19336">
    <property type="entry name" value="UNCHARACTERIZED DUF1167"/>
    <property type="match status" value="1"/>
</dbReference>
<dbReference type="InterPro" id="IPR024957">
    <property type="entry name" value="Cep57_MT-bd_dom"/>
</dbReference>
<dbReference type="InterPro" id="IPR025913">
    <property type="entry name" value="Cep57_CLD"/>
</dbReference>
<dbReference type="GO" id="GO:0042802">
    <property type="term" value="F:identical protein binding"/>
    <property type="evidence" value="ECO:0007669"/>
    <property type="project" value="InterPro"/>
</dbReference>
<evidence type="ECO:0000256" key="7">
    <source>
        <dbReference type="ARBA" id="ARBA00041218"/>
    </source>
</evidence>